<dbReference type="InterPro" id="IPR027589">
    <property type="entry name" value="Choice_anch_B"/>
</dbReference>
<name>A0ABR1G2D0_AURAN</name>
<proteinExistence type="predicted"/>
<dbReference type="Proteomes" id="UP001363151">
    <property type="component" value="Unassembled WGS sequence"/>
</dbReference>
<dbReference type="PANTHER" id="PTHR38787:SF3">
    <property type="entry name" value="REGULATORY P DOMAIN-CONTAINING PROTEIN"/>
    <property type="match status" value="1"/>
</dbReference>
<dbReference type="EMBL" id="JBBJCI010000141">
    <property type="protein sequence ID" value="KAK7242607.1"/>
    <property type="molecule type" value="Genomic_DNA"/>
</dbReference>
<evidence type="ECO:0000313" key="2">
    <source>
        <dbReference type="EMBL" id="KAK7242607.1"/>
    </source>
</evidence>
<evidence type="ECO:0000256" key="1">
    <source>
        <dbReference type="SAM" id="MobiDB-lite"/>
    </source>
</evidence>
<protein>
    <recommendedName>
        <fullName evidence="4">Choice-of-anchor B family protein</fullName>
    </recommendedName>
</protein>
<dbReference type="NCBIfam" id="TIGR04312">
    <property type="entry name" value="choice_anch_B"/>
    <property type="match status" value="1"/>
</dbReference>
<sequence>MARKRAARAAAAGARRAGARRERGGAPRRRRRGALGFACDGVDLVAFTGTSSIAYAEFTNDLWGWTSPAGVEYALVGASHGLAIFELGRQSAVATVTYGGRSYWRDVKVYNGHAFVVSEATAHGLAVFDLSRLETEQGDLRPDVIYGDFAAHNVAVNEESATAYVVGGGPCAYGALAVDVRDPKSPEALGCVFNGYVHDAQCVVYRGGDDDYYGREICFFFTGAEIRVVDVTNVNRPTGVSSLVYDGVAFAHQGWLDCAQALLVVDDELDEFDDERTRTYFVDVSDLDAPVFVKTHYGATTAIDHNQYVCGAFSYQANYAAGLRILDVSRDEISEVASFDTHRDGDGTTWTGAWGAYPFFASGRVAVNDIDDGVAVVQPTALFARRRTRTVLSRGGGGDVCPLLADEVACDVGSAPPTPACHDSASWFSKKSTRDCAYVAERPGRRCDGREDAAGVPVAAACCAACCEDSASWYSKKPKQDCAWVASKASRCSKEDARDVSAEDACPAACGACAVDDVPSPTASPDCADSTSWFSKKSKRDCDYVAKKSKRCKLKDGSEIKARDACAMTCETCPSAPTGSVS</sequence>
<keyword evidence="3" id="KW-1185">Reference proteome</keyword>
<evidence type="ECO:0000313" key="3">
    <source>
        <dbReference type="Proteomes" id="UP001363151"/>
    </source>
</evidence>
<reference evidence="2 3" key="1">
    <citation type="submission" date="2024-03" db="EMBL/GenBank/DDBJ databases">
        <title>Aureococcus anophagefferens CCMP1851 and Kratosvirus quantuckense: Draft genome of a second virus-susceptible host strain in the model system.</title>
        <authorList>
            <person name="Chase E."/>
            <person name="Truchon A.R."/>
            <person name="Schepens W."/>
            <person name="Wilhelm S.W."/>
        </authorList>
    </citation>
    <scope>NUCLEOTIDE SEQUENCE [LARGE SCALE GENOMIC DNA]</scope>
    <source>
        <strain evidence="2 3">CCMP1851</strain>
    </source>
</reference>
<dbReference type="PANTHER" id="PTHR38787">
    <property type="entry name" value="REGULATORY P DOMAIN-CONTAINING PROTEIN"/>
    <property type="match status" value="1"/>
</dbReference>
<organism evidence="2 3">
    <name type="scientific">Aureococcus anophagefferens</name>
    <name type="common">Harmful bloom alga</name>
    <dbReference type="NCBI Taxonomy" id="44056"/>
    <lineage>
        <taxon>Eukaryota</taxon>
        <taxon>Sar</taxon>
        <taxon>Stramenopiles</taxon>
        <taxon>Ochrophyta</taxon>
        <taxon>Pelagophyceae</taxon>
        <taxon>Pelagomonadales</taxon>
        <taxon>Pelagomonadaceae</taxon>
        <taxon>Aureococcus</taxon>
    </lineage>
</organism>
<accession>A0ABR1G2D0</accession>
<gene>
    <name evidence="2" type="ORF">SO694_0001616</name>
</gene>
<feature type="region of interest" description="Disordered" evidence="1">
    <location>
        <begin position="10"/>
        <end position="29"/>
    </location>
</feature>
<comment type="caution">
    <text evidence="2">The sequence shown here is derived from an EMBL/GenBank/DDBJ whole genome shotgun (WGS) entry which is preliminary data.</text>
</comment>
<evidence type="ECO:0008006" key="4">
    <source>
        <dbReference type="Google" id="ProtNLM"/>
    </source>
</evidence>